<accession>A0A410RI92</accession>
<dbReference type="SUPFAM" id="SSF56988">
    <property type="entry name" value="Anthrax protective antigen"/>
    <property type="match status" value="1"/>
</dbReference>
<evidence type="ECO:0000259" key="2">
    <source>
        <dbReference type="PROSITE" id="PS51820"/>
    </source>
</evidence>
<sequence>MVACGQSPEQELPQEELNTAEQALTGPSCRPTVAPETLPGAPTGLDVVCQGPWAYREECYTRDETPVCGQDGWHTEPCRTNLTCDYSTRTTVPYSDKKASGKDVHRQDCDYSNKPPCENTDTTSYTKTCQARATDLVNELVTQGKQDNKYPLVILAAYSTGNRVHGTPTTSYSSGTGWSQTVTTTLWAEDCFISIGNVVTSWTNGPHIECGQQDDFCPDYDNPKYFSCRHPSHGTEPDPATCDGDPGGLKYSIGGLSQNSLKNTVDPQADIRVGTQLLNRPRCLTADDTAYASVDAKYTRLVTQLDAATPPGVDGPLLKFKLVSALKLLFELHADSPALDSNVQAGTYATRRARLQSLFTAYPDINHFFRVDPTVDFPWDMTGPADFMSPDTFSVRWTGSVEAPTAGTYVFHVRWDDSARLWVDGQLVLERPVYLGDVWHEVSLPLTAGRHTLKLEHSEGGWASGVQLYWQPPGATSRAPIPTQRLFTPDGNSNGLLGEYFDNDDFTSDSCAPGLPEASASFPASSEVLGTLALCQRLLDSHTSATAASSLLDTCTAAAAGIEQLTTAGMDTQAYWTAYDTIISQLLLKGLPGMTTTLGSGARVGELRQKLLSIQRWYGSARTHLSTTPEPSPELMAQTSQVMQAFWTGAWLKDELGLTATTNAQAEIVRAKLLSDGFIADRQVLLAAFGEGGTPPLTGAPLLYLLGDSLRGLNERMMDVSRLHDMGCRFVACSTRSTVTSELWNVLADLNDATELQASISAATHVSTEWTQVFNQVRTGHGAFRSAVEDALGLPAGTYDKNDLFTRPVSGPAMSLTAMLREAQARATGYAVNGLFTAADESTVKVGLDLQKQSAVLTELNQIIGQLDSNISYYNSNRATLVQGLLAQLQNQGNLANMDTRRLQLDEQLKALIKDLNALRVSQAVEEARLGDFMDGFEALYPAVAQTGQLMLKTEESLVVPNRGLGGPADNDVYAMGALKLNGSTLQMQPTVGSQLVIQVDGRWSPTCALGLTAGPNGNLVRVRTSAQTPLPIMTGPEGFTVTASAGNYTATANDTVNSQGNFSNATNTDTFCAGFNPSIPIIGNIGGVNSCMNSETGTTWSRTWNQTHSTGNDTRSTFSVARGVRSPLAPFPDEPVGSLLLVETERGSAARTSVRSVRVLQSPSTSLLVTAESDYYVVVNDAPIVSGTPTAACQDWVGNSELEVRVAQLSPSTNEAVLLTSKLVSGLEKLKVDAKLYAAQGRLLPGQITSMRAKAFSDIYQSCDCTNLDAYPESLRALFGAFVEKALVDVEREVELINLERQLRQVALEIQAVEDEHANAQNQSRLLALLPAWALRNLEGTALRVQLEALEVVMSQWLAPTVRIVYPETLASFTDTERAGIEALTTIDPTSPTTDLSLLAQTAKQAAQAVETHLAALRVAGPNTQVLDVVVSVPRHDKLPVTAYRKLEAGAAREIWDDIRANRNPTVTLTPEYFYDPAGGVKQLPCNMMTPIIRSMTLFGVLPNNNSSPAYTTATSLTKSMSFPSVSDQFRYDFGNADYLGPPVQLMFGTTQDLALLPPASPLDYYLSNSSVASGLSPFTSYHVNLQSLVANFPPPAPDLINTNNPLAKSSELLMVFKVEVKPKASGVVPTGVLNCQ</sequence>
<dbReference type="Gene3D" id="3.90.182.10">
    <property type="entry name" value="Toxin - Anthrax Protective Antigen,domain 1"/>
    <property type="match status" value="1"/>
</dbReference>
<dbReference type="PROSITE" id="PS51820">
    <property type="entry name" value="PA14"/>
    <property type="match status" value="1"/>
</dbReference>
<evidence type="ECO:0000256" key="1">
    <source>
        <dbReference type="SAM" id="Coils"/>
    </source>
</evidence>
<protein>
    <submittedName>
        <fullName evidence="3">PA14 domain-containing protein</fullName>
    </submittedName>
</protein>
<proteinExistence type="predicted"/>
<dbReference type="Proteomes" id="UP000288758">
    <property type="component" value="Chromosome"/>
</dbReference>
<organism evidence="3 4">
    <name type="scientific">Corallococcus coralloides</name>
    <name type="common">Myxococcus coralloides</name>
    <dbReference type="NCBI Taxonomy" id="184914"/>
    <lineage>
        <taxon>Bacteria</taxon>
        <taxon>Pseudomonadati</taxon>
        <taxon>Myxococcota</taxon>
        <taxon>Myxococcia</taxon>
        <taxon>Myxococcales</taxon>
        <taxon>Cystobacterineae</taxon>
        <taxon>Myxococcaceae</taxon>
        <taxon>Corallococcus</taxon>
    </lineage>
</organism>
<evidence type="ECO:0000313" key="4">
    <source>
        <dbReference type="Proteomes" id="UP000288758"/>
    </source>
</evidence>
<dbReference type="InterPro" id="IPR011658">
    <property type="entry name" value="PA14_dom"/>
</dbReference>
<dbReference type="InterPro" id="IPR037524">
    <property type="entry name" value="PA14/GLEYA"/>
</dbReference>
<keyword evidence="1" id="KW-0175">Coiled coil</keyword>
<reference evidence="3 4" key="1">
    <citation type="submission" date="2018-12" db="EMBL/GenBank/DDBJ databases">
        <title>Complete Genome Sequence of the Corallopyronin A producing Myxobacterium Corallococcus coralloides B035.</title>
        <authorList>
            <person name="Bouhired S.M."/>
            <person name="Rupp O."/>
            <person name="Blom J."/>
            <person name="Schaeberle T.F."/>
            <person name="Kehraus S."/>
            <person name="Schiefer A."/>
            <person name="Pfarr K."/>
            <person name="Goesmann A."/>
            <person name="Hoerauf A."/>
            <person name="Koenig G.M."/>
        </authorList>
    </citation>
    <scope>NUCLEOTIDE SEQUENCE [LARGE SCALE GENOMIC DNA]</scope>
    <source>
        <strain evidence="3 4">B035</strain>
    </source>
</reference>
<feature type="domain" description="PA14" evidence="2">
    <location>
        <begin position="338"/>
        <end position="485"/>
    </location>
</feature>
<evidence type="ECO:0000313" key="3">
    <source>
        <dbReference type="EMBL" id="QAT81652.1"/>
    </source>
</evidence>
<name>A0A410RI92_CORCK</name>
<dbReference type="SMART" id="SM00758">
    <property type="entry name" value="PA14"/>
    <property type="match status" value="1"/>
</dbReference>
<dbReference type="Pfam" id="PF07691">
    <property type="entry name" value="PA14"/>
    <property type="match status" value="1"/>
</dbReference>
<dbReference type="EMBL" id="CP034669">
    <property type="protein sequence ID" value="QAT81652.1"/>
    <property type="molecule type" value="Genomic_DNA"/>
</dbReference>
<feature type="coiled-coil region" evidence="1">
    <location>
        <begin position="1297"/>
        <end position="1324"/>
    </location>
</feature>
<gene>
    <name evidence="3" type="ORF">EJ065_0037</name>
</gene>